<dbReference type="GeneID" id="114324936"/>
<feature type="region of interest" description="Disordered" evidence="1">
    <location>
        <begin position="1"/>
        <end position="29"/>
    </location>
</feature>
<reference evidence="4" key="1">
    <citation type="submission" date="2025-04" db="UniProtKB">
        <authorList>
            <consortium name="RefSeq"/>
        </authorList>
    </citation>
    <scope>IDENTIFICATION</scope>
    <source>
        <tissue evidence="4">Whole insect</tissue>
    </source>
</reference>
<dbReference type="AlphaFoldDB" id="A0A6P7F4A4"/>
<sequence length="424" mass="48197">MGMPNSKFGKEIPKEDLHEGSVPSTPILTPKTIVETELDPRSPSLHIARTPLEVLCAVAEKLNCENETPIRNKNIIQEIDPRSPTTDFRRTPIVLESCYDSTKKLYNKHLNKVRLSEMTQTTPNPAINKKSAIPPKLLESSPIQRKVEAYKRRSLVGLLETNVDFTETDLDKILQDKCKVEENPQNNGMDENINEVCNGKSEDKLPVDNEDDGLQQLSLNEIGNNNEGTIVISDENETKKDVENDGKHNNAVDTDNKCEEEIVYEEHVFERTKMHILRSPKSAPCSPVKVSKLKEIKSQPLTPHIDLTADIKELDKKLTNLIYEDNDLVVCPRIVQLRENKDRPALKSCNGNETRAKSVQNLKVSDKPRRSDYAVSKIPVFREKKGIRARNDVQCENTPPRNMEKKSIKNKKSDWDNKDTTLYL</sequence>
<dbReference type="EnsemblMetazoa" id="XM_028272857.2">
    <property type="protein sequence ID" value="XP_028128658.1"/>
    <property type="gene ID" value="LOC114324936"/>
</dbReference>
<reference evidence="2" key="2">
    <citation type="submission" date="2025-05" db="UniProtKB">
        <authorList>
            <consortium name="EnsemblMetazoa"/>
        </authorList>
    </citation>
    <scope>IDENTIFICATION</scope>
</reference>
<evidence type="ECO:0000256" key="1">
    <source>
        <dbReference type="SAM" id="MobiDB-lite"/>
    </source>
</evidence>
<name>A0A6P7F4A4_DIAVI</name>
<feature type="region of interest" description="Disordered" evidence="1">
    <location>
        <begin position="394"/>
        <end position="424"/>
    </location>
</feature>
<dbReference type="KEGG" id="dvv:114324936"/>
<dbReference type="RefSeq" id="XP_028128658.1">
    <property type="nucleotide sequence ID" value="XM_028272857.1"/>
</dbReference>
<gene>
    <name evidence="4" type="primary">LOC114324936</name>
</gene>
<feature type="compositionally biased region" description="Basic and acidic residues" evidence="1">
    <location>
        <begin position="8"/>
        <end position="19"/>
    </location>
</feature>
<dbReference type="PANTHER" id="PTHR34756">
    <property type="entry name" value="CELL DIVISION CYCLE-ASSOCIATED PROTEIN 3"/>
    <property type="match status" value="1"/>
</dbReference>
<accession>A0A6P7F4A4</accession>
<protein>
    <submittedName>
        <fullName evidence="4">Uncharacterized protein LOC114324936</fullName>
    </submittedName>
</protein>
<dbReference type="InterPro" id="IPR038832">
    <property type="entry name" value="CDCA3"/>
</dbReference>
<keyword evidence="3" id="KW-1185">Reference proteome</keyword>
<evidence type="ECO:0000313" key="4">
    <source>
        <dbReference type="RefSeq" id="XP_028128658.1"/>
    </source>
</evidence>
<feature type="compositionally biased region" description="Basic and acidic residues" evidence="1">
    <location>
        <begin position="402"/>
        <end position="424"/>
    </location>
</feature>
<dbReference type="Proteomes" id="UP001652700">
    <property type="component" value="Unplaced"/>
</dbReference>
<evidence type="ECO:0000313" key="3">
    <source>
        <dbReference type="Proteomes" id="UP001652700"/>
    </source>
</evidence>
<dbReference type="PANTHER" id="PTHR34756:SF1">
    <property type="entry name" value="CELL DIVISION CYCLE-ASSOCIATED PROTEIN 3"/>
    <property type="match status" value="1"/>
</dbReference>
<proteinExistence type="predicted"/>
<organism evidence="4">
    <name type="scientific">Diabrotica virgifera virgifera</name>
    <name type="common">western corn rootworm</name>
    <dbReference type="NCBI Taxonomy" id="50390"/>
    <lineage>
        <taxon>Eukaryota</taxon>
        <taxon>Metazoa</taxon>
        <taxon>Ecdysozoa</taxon>
        <taxon>Arthropoda</taxon>
        <taxon>Hexapoda</taxon>
        <taxon>Insecta</taxon>
        <taxon>Pterygota</taxon>
        <taxon>Neoptera</taxon>
        <taxon>Endopterygota</taxon>
        <taxon>Coleoptera</taxon>
        <taxon>Polyphaga</taxon>
        <taxon>Cucujiformia</taxon>
        <taxon>Chrysomeloidea</taxon>
        <taxon>Chrysomelidae</taxon>
        <taxon>Galerucinae</taxon>
        <taxon>Diabroticina</taxon>
        <taxon>Diabroticites</taxon>
        <taxon>Diabrotica</taxon>
    </lineage>
</organism>
<dbReference type="OrthoDB" id="6337960at2759"/>
<evidence type="ECO:0000313" key="2">
    <source>
        <dbReference type="EnsemblMetazoa" id="XP_028128658.1"/>
    </source>
</evidence>
<dbReference type="InParanoid" id="A0A6P7F4A4"/>